<dbReference type="Gene3D" id="3.40.228.10">
    <property type="entry name" value="Dimethylsulfoxide Reductase, domain 2"/>
    <property type="match status" value="1"/>
</dbReference>
<dbReference type="InterPro" id="IPR006656">
    <property type="entry name" value="Mopterin_OxRdtase"/>
</dbReference>
<accession>A0ABN2MHQ3</accession>
<dbReference type="Pfam" id="PF00384">
    <property type="entry name" value="Molybdopterin"/>
    <property type="match status" value="1"/>
</dbReference>
<dbReference type="Proteomes" id="UP001500449">
    <property type="component" value="Unassembled WGS sequence"/>
</dbReference>
<dbReference type="SUPFAM" id="SSF50692">
    <property type="entry name" value="ADC-like"/>
    <property type="match status" value="1"/>
</dbReference>
<dbReference type="PANTHER" id="PTHR43742">
    <property type="entry name" value="TRIMETHYLAMINE-N-OXIDE REDUCTASE"/>
    <property type="match status" value="1"/>
</dbReference>
<reference evidence="6 7" key="1">
    <citation type="journal article" date="2019" name="Int. J. Syst. Evol. Microbiol.">
        <title>The Global Catalogue of Microorganisms (GCM) 10K type strain sequencing project: providing services to taxonomists for standard genome sequencing and annotation.</title>
        <authorList>
            <consortium name="The Broad Institute Genomics Platform"/>
            <consortium name="The Broad Institute Genome Sequencing Center for Infectious Disease"/>
            <person name="Wu L."/>
            <person name="Ma J."/>
        </authorList>
    </citation>
    <scope>NUCLEOTIDE SEQUENCE [LARGE SCALE GENOMIC DNA]</scope>
    <source>
        <strain evidence="6 7">JCM 16009</strain>
    </source>
</reference>
<evidence type="ECO:0000259" key="5">
    <source>
        <dbReference type="PROSITE" id="PS51669"/>
    </source>
</evidence>
<dbReference type="PROSITE" id="PS51669">
    <property type="entry name" value="4FE4S_MOW_BIS_MGD"/>
    <property type="match status" value="1"/>
</dbReference>
<evidence type="ECO:0000313" key="6">
    <source>
        <dbReference type="EMBL" id="GAA1827745.1"/>
    </source>
</evidence>
<dbReference type="Gene3D" id="2.40.40.20">
    <property type="match status" value="1"/>
</dbReference>
<dbReference type="EMBL" id="BAAAQK010000001">
    <property type="protein sequence ID" value="GAA1827745.1"/>
    <property type="molecule type" value="Genomic_DNA"/>
</dbReference>
<comment type="similarity">
    <text evidence="1">Belongs to the prokaryotic molybdopterin-containing oxidoreductase family.</text>
</comment>
<gene>
    <name evidence="6" type="ORF">GCM10009836_01830</name>
</gene>
<dbReference type="SUPFAM" id="SSF53706">
    <property type="entry name" value="Formate dehydrogenase/DMSO reductase, domains 1-3"/>
    <property type="match status" value="1"/>
</dbReference>
<organism evidence="6 7">
    <name type="scientific">Pseudonocardia ailaonensis</name>
    <dbReference type="NCBI Taxonomy" id="367279"/>
    <lineage>
        <taxon>Bacteria</taxon>
        <taxon>Bacillati</taxon>
        <taxon>Actinomycetota</taxon>
        <taxon>Actinomycetes</taxon>
        <taxon>Pseudonocardiales</taxon>
        <taxon>Pseudonocardiaceae</taxon>
        <taxon>Pseudonocardia</taxon>
    </lineage>
</organism>
<keyword evidence="4" id="KW-0411">Iron-sulfur</keyword>
<dbReference type="RefSeq" id="WP_344411557.1">
    <property type="nucleotide sequence ID" value="NZ_BAAAQK010000001.1"/>
</dbReference>
<proteinExistence type="inferred from homology"/>
<keyword evidence="2" id="KW-0479">Metal-binding</keyword>
<evidence type="ECO:0000256" key="1">
    <source>
        <dbReference type="ARBA" id="ARBA00010312"/>
    </source>
</evidence>
<evidence type="ECO:0000256" key="4">
    <source>
        <dbReference type="ARBA" id="ARBA00023014"/>
    </source>
</evidence>
<dbReference type="InterPro" id="IPR006963">
    <property type="entry name" value="Mopterin_OxRdtase_4Fe-4S_dom"/>
</dbReference>
<dbReference type="Gene3D" id="2.20.25.90">
    <property type="entry name" value="ADC-like domains"/>
    <property type="match status" value="1"/>
</dbReference>
<keyword evidence="3" id="KW-0408">Iron</keyword>
<dbReference type="InterPro" id="IPR050612">
    <property type="entry name" value="Prok_Mopterin_Oxidored"/>
</dbReference>
<comment type="caution">
    <text evidence="6">The sequence shown here is derived from an EMBL/GenBank/DDBJ whole genome shotgun (WGS) entry which is preliminary data.</text>
</comment>
<protein>
    <submittedName>
        <fullName evidence="6">Molybdopterin-dependent oxidoreductase</fullName>
    </submittedName>
</protein>
<keyword evidence="7" id="KW-1185">Reference proteome</keyword>
<dbReference type="Pfam" id="PF04879">
    <property type="entry name" value="Molybdop_Fe4S4"/>
    <property type="match status" value="1"/>
</dbReference>
<dbReference type="Pfam" id="PF01568">
    <property type="entry name" value="Molydop_binding"/>
    <property type="match status" value="1"/>
</dbReference>
<name>A0ABN2MHQ3_9PSEU</name>
<evidence type="ECO:0000256" key="2">
    <source>
        <dbReference type="ARBA" id="ARBA00022723"/>
    </source>
</evidence>
<dbReference type="InterPro" id="IPR009010">
    <property type="entry name" value="Asp_de-COase-like_dom_sf"/>
</dbReference>
<dbReference type="SMART" id="SM00926">
    <property type="entry name" value="Molybdop_Fe4S4"/>
    <property type="match status" value="1"/>
</dbReference>
<evidence type="ECO:0000313" key="7">
    <source>
        <dbReference type="Proteomes" id="UP001500449"/>
    </source>
</evidence>
<dbReference type="Gene3D" id="3.40.50.740">
    <property type="match status" value="1"/>
</dbReference>
<sequence>MERDPGGSPGGTRTTHRTFCRLCGPTCGLIATVEDGRLLRVRPDRDHPVTAGFACNKGLATPTLHRDPDRLTHPIRRTPSGWQRVTWDQAIEEIGDRLGGILERHGPAALATYGGNPIAFNAKAAVALGVFRKTVGCELTFSSGTQDCSNKFAVSEVVYGSAQLHTLPDFDNADHLVVIGTYPSVSKMSFVSTVHPVRRLMRIRDRGGKVTFVNPRRVDDRIGETIQLRPGSDVYLLAGMLHRVIERHGISPRAYEQSDGLEHVARFAAAWPPERCARACDVPAEVIEQLADEFAAADGATIHSSVGINQGPQPSVAYWLQQMLVLVTGNLDRRGGALFTPGLTSVSPAAPDVGEVTSYREHHGARFRTPMGMWPAALLPQFIADPERPVRAMFVTAGNPVLTVPGEAAMRDALSSLELLVSVDLYRNATGDLADFVLPATDMYERPDLNFFGQNLQAQPWMQWTDALVEPAGEQRNEEWIYSRILQALGRPNSLDVPAMTSLSVLDAQLVANGYSLARLREDGVLIKPLAEPGTVVPGGLPTPNGRVRCTVPALDEALERVESLYDATCRTGDDFLLINRRTSRSLNSALANLEQMGGDELPVRIGPEDAARLGLTDGDEVRLSTDDGEIVAAVGIDDDLRAGVVAMTHGGGSVGEGRPVAPARRSVNVNRIMPPGHAIEPFSGMAHLTGVPVTLTPIRPAAAGRAAGS</sequence>
<evidence type="ECO:0000256" key="3">
    <source>
        <dbReference type="ARBA" id="ARBA00023004"/>
    </source>
</evidence>
<feature type="domain" description="4Fe-4S Mo/W bis-MGD-type" evidence="5">
    <location>
        <begin position="13"/>
        <end position="69"/>
    </location>
</feature>
<dbReference type="PANTHER" id="PTHR43742:SF6">
    <property type="entry name" value="OXIDOREDUCTASE YYAE-RELATED"/>
    <property type="match status" value="1"/>
</dbReference>
<dbReference type="InterPro" id="IPR006657">
    <property type="entry name" value="MoPterin_dinucl-bd_dom"/>
</dbReference>